<evidence type="ECO:0000256" key="11">
    <source>
        <dbReference type="ARBA" id="ARBA00022982"/>
    </source>
</evidence>
<evidence type="ECO:0000256" key="17">
    <source>
        <dbReference type="SAM" id="Phobius"/>
    </source>
</evidence>
<gene>
    <name evidence="19" type="primary">LOC108566498</name>
</gene>
<comment type="similarity">
    <text evidence="3">Belongs to the complex I NDUFB5 subunit family.</text>
</comment>
<dbReference type="RefSeq" id="XP_017781891.1">
    <property type="nucleotide sequence ID" value="XM_017926402.1"/>
</dbReference>
<comment type="subunit">
    <text evidence="4">Complex I is composed of 45 different subunits.</text>
</comment>
<feature type="transmembrane region" description="Helical" evidence="17">
    <location>
        <begin position="45"/>
        <end position="67"/>
    </location>
</feature>
<reference evidence="19" key="1">
    <citation type="submission" date="2025-08" db="UniProtKB">
        <authorList>
            <consortium name="RefSeq"/>
        </authorList>
    </citation>
    <scope>IDENTIFICATION</scope>
    <source>
        <tissue evidence="19">Whole Larva</tissue>
    </source>
</reference>
<evidence type="ECO:0000256" key="13">
    <source>
        <dbReference type="ARBA" id="ARBA00023128"/>
    </source>
</evidence>
<evidence type="ECO:0000256" key="12">
    <source>
        <dbReference type="ARBA" id="ARBA00022989"/>
    </source>
</evidence>
<evidence type="ECO:0000256" key="2">
    <source>
        <dbReference type="ARBA" id="ARBA00004434"/>
    </source>
</evidence>
<proteinExistence type="inferred from homology"/>
<sequence length="169" mass="20612">MIFSALRKLKSHPTFHAILRRTYCDHRTFPLQPSRFQWIKFKDLMYFYIGIGVIPLTIITFVTNVFVGPATLSDIPEDYTPKYWEYYRNPITRVIARYILSDPQQEYEKYLHCMFEESERAALLKIEEMIKNRMEKKCDYQAYYYRQVLAKYYRIQRYNAEHLKETRGD</sequence>
<evidence type="ECO:0000256" key="8">
    <source>
        <dbReference type="ARBA" id="ARBA00022692"/>
    </source>
</evidence>
<evidence type="ECO:0000256" key="10">
    <source>
        <dbReference type="ARBA" id="ARBA00022946"/>
    </source>
</evidence>
<keyword evidence="9" id="KW-0999">Mitochondrion inner membrane</keyword>
<evidence type="ECO:0000256" key="7">
    <source>
        <dbReference type="ARBA" id="ARBA00022660"/>
    </source>
</evidence>
<evidence type="ECO:0000256" key="3">
    <source>
        <dbReference type="ARBA" id="ARBA00007152"/>
    </source>
</evidence>
<evidence type="ECO:0000256" key="6">
    <source>
        <dbReference type="ARBA" id="ARBA00022448"/>
    </source>
</evidence>
<evidence type="ECO:0000256" key="5">
    <source>
        <dbReference type="ARBA" id="ARBA00015175"/>
    </source>
</evidence>
<dbReference type="Proteomes" id="UP000695000">
    <property type="component" value="Unplaced"/>
</dbReference>
<comment type="subcellular location">
    <subcellularLocation>
        <location evidence="2">Mitochondrion inner membrane</location>
        <topology evidence="2">Single-pass membrane protein</topology>
    </subcellularLocation>
</comment>
<dbReference type="PANTHER" id="PTHR13178">
    <property type="entry name" value="NADH-UBIQUINONE OXIDOREDUCTASE SGDH SUBUNIT"/>
    <property type="match status" value="1"/>
</dbReference>
<evidence type="ECO:0000256" key="9">
    <source>
        <dbReference type="ARBA" id="ARBA00022792"/>
    </source>
</evidence>
<keyword evidence="6" id="KW-0813">Transport</keyword>
<evidence type="ECO:0000256" key="14">
    <source>
        <dbReference type="ARBA" id="ARBA00023136"/>
    </source>
</evidence>
<evidence type="ECO:0000256" key="1">
    <source>
        <dbReference type="ARBA" id="ARBA00003195"/>
    </source>
</evidence>
<comment type="function">
    <text evidence="1">Accessory subunit of the mitochondrial membrane respiratory chain NADH dehydrogenase (Complex I), that is believed not to be involved in catalysis. Complex I functions in the transfer of electrons from NADH to the respiratory chain. The immediate electron acceptor for the enzyme is believed to be ubiquinone.</text>
</comment>
<dbReference type="Pfam" id="PF09781">
    <property type="entry name" value="NDUF_B5"/>
    <property type="match status" value="1"/>
</dbReference>
<protein>
    <recommendedName>
        <fullName evidence="5">NADH dehydrogenase [ubiquinone] 1 beta subcomplex subunit 5, mitochondrial</fullName>
    </recommendedName>
    <alternativeName>
        <fullName evidence="16">Complex I-SGDH</fullName>
    </alternativeName>
    <alternativeName>
        <fullName evidence="15">NADH-ubiquinone oxidoreductase SGDH subunit</fullName>
    </alternativeName>
</protein>
<dbReference type="PANTHER" id="PTHR13178:SF0">
    <property type="entry name" value="NADH DEHYDROGENASE [UBIQUINONE] 1 BETA SUBCOMPLEX SUBUNIT 5, MITOCHONDRIAL"/>
    <property type="match status" value="1"/>
</dbReference>
<keyword evidence="10" id="KW-0809">Transit peptide</keyword>
<keyword evidence="11" id="KW-0249">Electron transport</keyword>
<evidence type="ECO:0000256" key="16">
    <source>
        <dbReference type="ARBA" id="ARBA00032550"/>
    </source>
</evidence>
<keyword evidence="14 17" id="KW-0472">Membrane</keyword>
<keyword evidence="13" id="KW-0496">Mitochondrion</keyword>
<evidence type="ECO:0000256" key="4">
    <source>
        <dbReference type="ARBA" id="ARBA00011533"/>
    </source>
</evidence>
<organism evidence="18 19">
    <name type="scientific">Nicrophorus vespilloides</name>
    <name type="common">Boreal carrion beetle</name>
    <dbReference type="NCBI Taxonomy" id="110193"/>
    <lineage>
        <taxon>Eukaryota</taxon>
        <taxon>Metazoa</taxon>
        <taxon>Ecdysozoa</taxon>
        <taxon>Arthropoda</taxon>
        <taxon>Hexapoda</taxon>
        <taxon>Insecta</taxon>
        <taxon>Pterygota</taxon>
        <taxon>Neoptera</taxon>
        <taxon>Endopterygota</taxon>
        <taxon>Coleoptera</taxon>
        <taxon>Polyphaga</taxon>
        <taxon>Staphyliniformia</taxon>
        <taxon>Silphidae</taxon>
        <taxon>Nicrophorinae</taxon>
        <taxon>Nicrophorus</taxon>
    </lineage>
</organism>
<keyword evidence="12 17" id="KW-1133">Transmembrane helix</keyword>
<dbReference type="InterPro" id="IPR019173">
    <property type="entry name" value="NADH_UbQ_OxRdtase_B5_su"/>
</dbReference>
<name>A0ABM1N4Z1_NICVS</name>
<keyword evidence="18" id="KW-1185">Reference proteome</keyword>
<dbReference type="GeneID" id="108566498"/>
<evidence type="ECO:0000313" key="18">
    <source>
        <dbReference type="Proteomes" id="UP000695000"/>
    </source>
</evidence>
<keyword evidence="7" id="KW-0679">Respiratory chain</keyword>
<keyword evidence="8 17" id="KW-0812">Transmembrane</keyword>
<evidence type="ECO:0000313" key="19">
    <source>
        <dbReference type="RefSeq" id="XP_017781891.1"/>
    </source>
</evidence>
<accession>A0ABM1N4Z1</accession>
<evidence type="ECO:0000256" key="15">
    <source>
        <dbReference type="ARBA" id="ARBA00032395"/>
    </source>
</evidence>